<keyword evidence="4" id="KW-0804">Transcription</keyword>
<evidence type="ECO:0000313" key="7">
    <source>
        <dbReference type="Proteomes" id="UP001595583"/>
    </source>
</evidence>
<dbReference type="EMBL" id="JBHRTK010000034">
    <property type="protein sequence ID" value="MFC3209294.1"/>
    <property type="molecule type" value="Genomic_DNA"/>
</dbReference>
<dbReference type="PANTHER" id="PTHR30346:SF0">
    <property type="entry name" value="HCA OPERON TRANSCRIPTIONAL ACTIVATOR HCAR"/>
    <property type="match status" value="1"/>
</dbReference>
<name>A0ABV7KJ04_9HYPH</name>
<dbReference type="Gene3D" id="3.40.190.10">
    <property type="entry name" value="Periplasmic binding protein-like II"/>
    <property type="match status" value="2"/>
</dbReference>
<sequence>MDIRNFTGFVTAAELMNFTLAARRLNITQSALSRQIRTLEAYLGVELFEKAGRNVRLTAAGQALFAKVNDVLQADRSLRMSAEDLGRGETGVLKIGACSQLIERYLPGFLKSWSERHPGIDIRIEDGGGPELADKLRAGTVHLTVSARPSTPIDLFETLLLDKLGFVALATGEFLSNSGEPVEIAELLRYPILTLNRRHASREVFDAACKLAGALPLIKLESYSPHTLFSMAAAGNGVAIVPSSARSFPDGLVRKPVTLRGQRIEFDICAMWSNTAPLPVYGQRFVEALRASIQAENERERMPPQIVPARRRVA</sequence>
<dbReference type="PANTHER" id="PTHR30346">
    <property type="entry name" value="TRANSCRIPTIONAL DUAL REGULATOR HCAR-RELATED"/>
    <property type="match status" value="1"/>
</dbReference>
<dbReference type="Pfam" id="PF00126">
    <property type="entry name" value="HTH_1"/>
    <property type="match status" value="1"/>
</dbReference>
<dbReference type="Proteomes" id="UP001595583">
    <property type="component" value="Unassembled WGS sequence"/>
</dbReference>
<protein>
    <submittedName>
        <fullName evidence="6">LysR family transcriptional regulator</fullName>
    </submittedName>
</protein>
<comment type="caution">
    <text evidence="6">The sequence shown here is derived from an EMBL/GenBank/DDBJ whole genome shotgun (WGS) entry which is preliminary data.</text>
</comment>
<dbReference type="PROSITE" id="PS50931">
    <property type="entry name" value="HTH_LYSR"/>
    <property type="match status" value="1"/>
</dbReference>
<accession>A0ABV7KJ04</accession>
<dbReference type="InterPro" id="IPR036390">
    <property type="entry name" value="WH_DNA-bd_sf"/>
</dbReference>
<dbReference type="PRINTS" id="PR00039">
    <property type="entry name" value="HTHLYSR"/>
</dbReference>
<keyword evidence="7" id="KW-1185">Reference proteome</keyword>
<proteinExistence type="inferred from homology"/>
<comment type="similarity">
    <text evidence="1">Belongs to the LysR transcriptional regulatory family.</text>
</comment>
<evidence type="ECO:0000256" key="1">
    <source>
        <dbReference type="ARBA" id="ARBA00009437"/>
    </source>
</evidence>
<keyword evidence="2" id="KW-0805">Transcription regulation</keyword>
<evidence type="ECO:0000256" key="3">
    <source>
        <dbReference type="ARBA" id="ARBA00023125"/>
    </source>
</evidence>
<dbReference type="CDD" id="cd05466">
    <property type="entry name" value="PBP2_LTTR_substrate"/>
    <property type="match status" value="1"/>
</dbReference>
<dbReference type="Pfam" id="PF03466">
    <property type="entry name" value="LysR_substrate"/>
    <property type="match status" value="1"/>
</dbReference>
<dbReference type="SUPFAM" id="SSF53850">
    <property type="entry name" value="Periplasmic binding protein-like II"/>
    <property type="match status" value="1"/>
</dbReference>
<reference evidence="7" key="1">
    <citation type="journal article" date="2019" name="Int. J. Syst. Evol. Microbiol.">
        <title>The Global Catalogue of Microorganisms (GCM) 10K type strain sequencing project: providing services to taxonomists for standard genome sequencing and annotation.</title>
        <authorList>
            <consortium name="The Broad Institute Genomics Platform"/>
            <consortium name="The Broad Institute Genome Sequencing Center for Infectious Disease"/>
            <person name="Wu L."/>
            <person name="Ma J."/>
        </authorList>
    </citation>
    <scope>NUCLEOTIDE SEQUENCE [LARGE SCALE GENOMIC DNA]</scope>
    <source>
        <strain evidence="7">KCTC 52165</strain>
    </source>
</reference>
<evidence type="ECO:0000256" key="2">
    <source>
        <dbReference type="ARBA" id="ARBA00023015"/>
    </source>
</evidence>
<organism evidence="6 7">
    <name type="scientific">Aquamicrobium soli</name>
    <dbReference type="NCBI Taxonomy" id="1811518"/>
    <lineage>
        <taxon>Bacteria</taxon>
        <taxon>Pseudomonadati</taxon>
        <taxon>Pseudomonadota</taxon>
        <taxon>Alphaproteobacteria</taxon>
        <taxon>Hyphomicrobiales</taxon>
        <taxon>Phyllobacteriaceae</taxon>
        <taxon>Aquamicrobium</taxon>
    </lineage>
</organism>
<dbReference type="SUPFAM" id="SSF46785">
    <property type="entry name" value="Winged helix' DNA-binding domain"/>
    <property type="match status" value="1"/>
</dbReference>
<dbReference type="RefSeq" id="WP_378225544.1">
    <property type="nucleotide sequence ID" value="NZ_JBHRTK010000034.1"/>
</dbReference>
<dbReference type="Gene3D" id="1.10.10.10">
    <property type="entry name" value="Winged helix-like DNA-binding domain superfamily/Winged helix DNA-binding domain"/>
    <property type="match status" value="1"/>
</dbReference>
<evidence type="ECO:0000256" key="4">
    <source>
        <dbReference type="ARBA" id="ARBA00023163"/>
    </source>
</evidence>
<keyword evidence="3" id="KW-0238">DNA-binding</keyword>
<gene>
    <name evidence="6" type="ORF">ACFOHJ_24020</name>
</gene>
<evidence type="ECO:0000313" key="6">
    <source>
        <dbReference type="EMBL" id="MFC3209294.1"/>
    </source>
</evidence>
<dbReference type="InterPro" id="IPR005119">
    <property type="entry name" value="LysR_subst-bd"/>
</dbReference>
<dbReference type="InterPro" id="IPR000847">
    <property type="entry name" value="LysR_HTH_N"/>
</dbReference>
<dbReference type="InterPro" id="IPR036388">
    <property type="entry name" value="WH-like_DNA-bd_sf"/>
</dbReference>
<feature type="domain" description="HTH lysR-type" evidence="5">
    <location>
        <begin position="1"/>
        <end position="58"/>
    </location>
</feature>
<evidence type="ECO:0000259" key="5">
    <source>
        <dbReference type="PROSITE" id="PS50931"/>
    </source>
</evidence>